<keyword evidence="2" id="KW-1185">Reference proteome</keyword>
<sequence length="217" mass="25040">MTFLQNSTTDMHFFHQIPLLRDLLPLLFQSIKFPDRSILESYYRYLFLYVDHSPVANCNLAFISRLNSNCNWIEFLIDHCLVQLDGLPVPKQKLVSAMLKFSPASQTEIISRILLCDQDINTHLCHLLLSCCGDFIDSSDPVLSHHLALISENMVKDDFASISFSRFERFTYSVLGHSPRLSILLIENCIVPLFLTLLNRNSRPPCISFRLYLISLR</sequence>
<proteinExistence type="predicted"/>
<name>A0ABD2QF36_9PLAT</name>
<dbReference type="EMBL" id="JBJKFK010000313">
    <property type="protein sequence ID" value="KAL3317892.1"/>
    <property type="molecule type" value="Genomic_DNA"/>
</dbReference>
<evidence type="ECO:0000313" key="1">
    <source>
        <dbReference type="EMBL" id="KAL3317892.1"/>
    </source>
</evidence>
<comment type="caution">
    <text evidence="1">The sequence shown here is derived from an EMBL/GenBank/DDBJ whole genome shotgun (WGS) entry which is preliminary data.</text>
</comment>
<protein>
    <recommendedName>
        <fullName evidence="3">Maturase K</fullName>
    </recommendedName>
</protein>
<reference evidence="1 2" key="1">
    <citation type="submission" date="2024-11" db="EMBL/GenBank/DDBJ databases">
        <title>Adaptive evolution of stress response genes in parasites aligns with host niche diversity.</title>
        <authorList>
            <person name="Hahn C."/>
            <person name="Resl P."/>
        </authorList>
    </citation>
    <scope>NUCLEOTIDE SEQUENCE [LARGE SCALE GENOMIC DNA]</scope>
    <source>
        <strain evidence="1">EGGRZ-B1_66</strain>
        <tissue evidence="1">Body</tissue>
    </source>
</reference>
<evidence type="ECO:0000313" key="2">
    <source>
        <dbReference type="Proteomes" id="UP001626550"/>
    </source>
</evidence>
<organism evidence="1 2">
    <name type="scientific">Cichlidogyrus casuarinus</name>
    <dbReference type="NCBI Taxonomy" id="1844966"/>
    <lineage>
        <taxon>Eukaryota</taxon>
        <taxon>Metazoa</taxon>
        <taxon>Spiralia</taxon>
        <taxon>Lophotrochozoa</taxon>
        <taxon>Platyhelminthes</taxon>
        <taxon>Monogenea</taxon>
        <taxon>Monopisthocotylea</taxon>
        <taxon>Dactylogyridea</taxon>
        <taxon>Ancyrocephalidae</taxon>
        <taxon>Cichlidogyrus</taxon>
    </lineage>
</organism>
<accession>A0ABD2QF36</accession>
<gene>
    <name evidence="1" type="ORF">Ciccas_003450</name>
</gene>
<dbReference type="Proteomes" id="UP001626550">
    <property type="component" value="Unassembled WGS sequence"/>
</dbReference>
<dbReference type="AlphaFoldDB" id="A0ABD2QF36"/>
<evidence type="ECO:0008006" key="3">
    <source>
        <dbReference type="Google" id="ProtNLM"/>
    </source>
</evidence>